<sequence>MTTERNDTSYADIDCDLLDVCPNELTLMNQPIELLEPKSAFIVVPPNQIPKGLAKKAEQNMMQSYTMFSRNMLEPKTQMDLKYNRVYKTQYAIVGVLSQLPESKHDIRTFNVDVLKHDNQTLILVIDGIYKEMPCDSNKENYLQFRRTFIFNIRNVDTMSHYSIAYEMFSVSFASPEKIKNSFQTPIRHLNQLSLIDPEKEDKDIIRGAFTHITQLKNSEAESRLQRHSWDLRKALSEFAYEYKNDFFNDECFMKSDLSDLSSVLDVDEID</sequence>
<organism evidence="4 5">
    <name type="scientific">Danaus chrysippus</name>
    <name type="common">African queen</name>
    <dbReference type="NCBI Taxonomy" id="151541"/>
    <lineage>
        <taxon>Eukaryota</taxon>
        <taxon>Metazoa</taxon>
        <taxon>Ecdysozoa</taxon>
        <taxon>Arthropoda</taxon>
        <taxon>Hexapoda</taxon>
        <taxon>Insecta</taxon>
        <taxon>Pterygota</taxon>
        <taxon>Neoptera</taxon>
        <taxon>Endopterygota</taxon>
        <taxon>Lepidoptera</taxon>
        <taxon>Glossata</taxon>
        <taxon>Ditrysia</taxon>
        <taxon>Papilionoidea</taxon>
        <taxon>Nymphalidae</taxon>
        <taxon>Danainae</taxon>
        <taxon>Danaini</taxon>
        <taxon>Danaina</taxon>
        <taxon>Danaus</taxon>
        <taxon>Anosia</taxon>
    </lineage>
</organism>
<gene>
    <name evidence="4" type="ORF">DCHRY22_LOCUS7990</name>
</gene>
<dbReference type="GO" id="GO:0005634">
    <property type="term" value="C:nucleus"/>
    <property type="evidence" value="ECO:0007669"/>
    <property type="project" value="UniProtKB-SubCell"/>
</dbReference>
<dbReference type="Gene3D" id="1.10.8.10">
    <property type="entry name" value="DNA helicase RuvA subunit, C-terminal domain"/>
    <property type="match status" value="1"/>
</dbReference>
<keyword evidence="5" id="KW-1185">Reference proteome</keyword>
<dbReference type="GO" id="GO:0003723">
    <property type="term" value="F:RNA binding"/>
    <property type="evidence" value="ECO:0007669"/>
    <property type="project" value="TreeGrafter"/>
</dbReference>
<keyword evidence="2" id="KW-0539">Nucleus</keyword>
<dbReference type="PANTHER" id="PTHR10662:SF22">
    <property type="entry name" value="NUCLEAR RNA EXPORT FACTOR 1"/>
    <property type="match status" value="1"/>
</dbReference>
<dbReference type="OrthoDB" id="2193432at2759"/>
<dbReference type="InterPro" id="IPR030217">
    <property type="entry name" value="NXF_fam"/>
</dbReference>
<evidence type="ECO:0000313" key="4">
    <source>
        <dbReference type="EMBL" id="CAG9567916.1"/>
    </source>
</evidence>
<protein>
    <submittedName>
        <fullName evidence="4">(African queen) hypothetical protein</fullName>
    </submittedName>
</protein>
<dbReference type="EMBL" id="CAKASE010000059">
    <property type="protein sequence ID" value="CAG9567916.1"/>
    <property type="molecule type" value="Genomic_DNA"/>
</dbReference>
<dbReference type="InterPro" id="IPR002075">
    <property type="entry name" value="NTF2_dom"/>
</dbReference>
<dbReference type="AlphaFoldDB" id="A0A8J2QRY3"/>
<dbReference type="Proteomes" id="UP000789524">
    <property type="component" value="Unassembled WGS sequence"/>
</dbReference>
<reference evidence="4" key="1">
    <citation type="submission" date="2021-09" db="EMBL/GenBank/DDBJ databases">
        <authorList>
            <person name="Martin H S."/>
        </authorList>
    </citation>
    <scope>NUCLEOTIDE SEQUENCE</scope>
</reference>
<proteinExistence type="predicted"/>
<evidence type="ECO:0000313" key="5">
    <source>
        <dbReference type="Proteomes" id="UP000789524"/>
    </source>
</evidence>
<dbReference type="PANTHER" id="PTHR10662">
    <property type="entry name" value="NUCLEAR RNA EXPORT FACTOR"/>
    <property type="match status" value="1"/>
</dbReference>
<dbReference type="Gene3D" id="3.10.450.50">
    <property type="match status" value="1"/>
</dbReference>
<evidence type="ECO:0000259" key="3">
    <source>
        <dbReference type="Pfam" id="PF22602"/>
    </source>
</evidence>
<dbReference type="InterPro" id="IPR032710">
    <property type="entry name" value="NTF2-like_dom_sf"/>
</dbReference>
<dbReference type="Pfam" id="PF22602">
    <property type="entry name" value="NXF_NTF2"/>
    <property type="match status" value="1"/>
</dbReference>
<accession>A0A8J2QRY3</accession>
<dbReference type="GO" id="GO:0016973">
    <property type="term" value="P:poly(A)+ mRNA export from nucleus"/>
    <property type="evidence" value="ECO:0007669"/>
    <property type="project" value="TreeGrafter"/>
</dbReference>
<evidence type="ECO:0000256" key="2">
    <source>
        <dbReference type="ARBA" id="ARBA00023242"/>
    </source>
</evidence>
<name>A0A8J2QRY3_9NEOP</name>
<comment type="caution">
    <text evidence="4">The sequence shown here is derived from an EMBL/GenBank/DDBJ whole genome shotgun (WGS) entry which is preliminary data.</text>
</comment>
<evidence type="ECO:0000256" key="1">
    <source>
        <dbReference type="ARBA" id="ARBA00004123"/>
    </source>
</evidence>
<feature type="domain" description="Nuclear transport factor 2" evidence="3">
    <location>
        <begin position="36"/>
        <end position="171"/>
    </location>
</feature>
<comment type="subcellular location">
    <subcellularLocation>
        <location evidence="1">Nucleus</location>
    </subcellularLocation>
</comment>
<dbReference type="SUPFAM" id="SSF54427">
    <property type="entry name" value="NTF2-like"/>
    <property type="match status" value="1"/>
</dbReference>